<dbReference type="Gene3D" id="1.25.40.20">
    <property type="entry name" value="Ankyrin repeat-containing domain"/>
    <property type="match status" value="2"/>
</dbReference>
<dbReference type="Proteomes" id="UP000241890">
    <property type="component" value="Unassembled WGS sequence"/>
</dbReference>
<dbReference type="AlphaFoldDB" id="A0A2R5GWB4"/>
<dbReference type="Pfam" id="PF12796">
    <property type="entry name" value="Ank_2"/>
    <property type="match status" value="1"/>
</dbReference>
<dbReference type="PANTHER" id="PTHR24180:SF45">
    <property type="entry name" value="POLY [ADP-RIBOSE] POLYMERASE TANKYRASE"/>
    <property type="match status" value="1"/>
</dbReference>
<dbReference type="InterPro" id="IPR036770">
    <property type="entry name" value="Ankyrin_rpt-contain_sf"/>
</dbReference>
<sequence length="229" mass="24816">MPSMRKLIENGDLAGVKRAVQDDAALLDAAVTTANDTPLMWAICKSFGADFSIAQWLVKRGANLDVQTSEGATALMLACRRDRPGMAQMLIKRGAKLDLQNNFGWTSLMWACRNDQPDTVQLLIERGAKLDLQNNKGNTALMLACQQPEESLHSAARLLRCIKLCCAAGAALELKNDDGKDALAVAKDENRADAVAFLEFATMLEVARGMQGKLQQPRSVVAASLLLKT</sequence>
<dbReference type="PANTHER" id="PTHR24180">
    <property type="entry name" value="CYCLIN-DEPENDENT KINASE INHIBITOR 2C-RELATED"/>
    <property type="match status" value="1"/>
</dbReference>
<evidence type="ECO:0000313" key="4">
    <source>
        <dbReference type="EMBL" id="GBG35117.1"/>
    </source>
</evidence>
<feature type="repeat" description="ANK" evidence="3">
    <location>
        <begin position="70"/>
        <end position="102"/>
    </location>
</feature>
<dbReference type="Pfam" id="PF00023">
    <property type="entry name" value="Ank"/>
    <property type="match status" value="1"/>
</dbReference>
<dbReference type="InterPro" id="IPR051637">
    <property type="entry name" value="Ank_repeat_dom-contain_49"/>
</dbReference>
<dbReference type="SMART" id="SM00248">
    <property type="entry name" value="ANK"/>
    <property type="match status" value="4"/>
</dbReference>
<dbReference type="OrthoDB" id="59416at2759"/>
<dbReference type="PROSITE" id="PS50088">
    <property type="entry name" value="ANK_REPEAT"/>
    <property type="match status" value="2"/>
</dbReference>
<proteinExistence type="predicted"/>
<name>A0A2R5GWB4_9STRA</name>
<evidence type="ECO:0000256" key="2">
    <source>
        <dbReference type="ARBA" id="ARBA00023043"/>
    </source>
</evidence>
<evidence type="ECO:0000256" key="1">
    <source>
        <dbReference type="ARBA" id="ARBA00022737"/>
    </source>
</evidence>
<dbReference type="PROSITE" id="PS50297">
    <property type="entry name" value="ANK_REP_REGION"/>
    <property type="match status" value="2"/>
</dbReference>
<keyword evidence="1" id="KW-0677">Repeat</keyword>
<evidence type="ECO:0000256" key="3">
    <source>
        <dbReference type="PROSITE-ProRule" id="PRU00023"/>
    </source>
</evidence>
<feature type="repeat" description="ANK" evidence="3">
    <location>
        <begin position="103"/>
        <end position="135"/>
    </location>
</feature>
<accession>A0A2R5GWB4</accession>
<dbReference type="SUPFAM" id="SSF48403">
    <property type="entry name" value="Ankyrin repeat"/>
    <property type="match status" value="1"/>
</dbReference>
<organism evidence="4 5">
    <name type="scientific">Hondaea fermentalgiana</name>
    <dbReference type="NCBI Taxonomy" id="2315210"/>
    <lineage>
        <taxon>Eukaryota</taxon>
        <taxon>Sar</taxon>
        <taxon>Stramenopiles</taxon>
        <taxon>Bigyra</taxon>
        <taxon>Labyrinthulomycetes</taxon>
        <taxon>Thraustochytrida</taxon>
        <taxon>Thraustochytriidae</taxon>
        <taxon>Hondaea</taxon>
    </lineage>
</organism>
<reference evidence="4 5" key="1">
    <citation type="submission" date="2017-12" db="EMBL/GenBank/DDBJ databases">
        <title>Sequencing, de novo assembly and annotation of complete genome of a new Thraustochytrid species, strain FCC1311.</title>
        <authorList>
            <person name="Sedici K."/>
            <person name="Godart F."/>
            <person name="Aiese Cigliano R."/>
            <person name="Sanseverino W."/>
            <person name="Barakat M."/>
            <person name="Ortet P."/>
            <person name="Marechal E."/>
            <person name="Cagnac O."/>
            <person name="Amato A."/>
        </authorList>
    </citation>
    <scope>NUCLEOTIDE SEQUENCE [LARGE SCALE GENOMIC DNA]</scope>
</reference>
<dbReference type="InParanoid" id="A0A2R5GWB4"/>
<keyword evidence="5" id="KW-1185">Reference proteome</keyword>
<gene>
    <name evidence="4" type="ORF">FCC1311_113402</name>
</gene>
<dbReference type="InterPro" id="IPR002110">
    <property type="entry name" value="Ankyrin_rpt"/>
</dbReference>
<keyword evidence="2 3" id="KW-0040">ANK repeat</keyword>
<comment type="caution">
    <text evidence="4">The sequence shown here is derived from an EMBL/GenBank/DDBJ whole genome shotgun (WGS) entry which is preliminary data.</text>
</comment>
<evidence type="ECO:0000313" key="5">
    <source>
        <dbReference type="Proteomes" id="UP000241890"/>
    </source>
</evidence>
<dbReference type="EMBL" id="BEYU01000313">
    <property type="protein sequence ID" value="GBG35117.1"/>
    <property type="molecule type" value="Genomic_DNA"/>
</dbReference>
<protein>
    <submittedName>
        <fullName evidence="4">Ankyrin repeat domain-containing protein 1</fullName>
    </submittedName>
</protein>